<proteinExistence type="predicted"/>
<accession>A0A168EL42</accession>
<protein>
    <submittedName>
        <fullName evidence="1">Uncharacterized protein</fullName>
    </submittedName>
</protein>
<evidence type="ECO:0000313" key="1">
    <source>
        <dbReference type="EMBL" id="KZS00159.1"/>
    </source>
</evidence>
<keyword evidence="2" id="KW-1185">Reference proteome</keyword>
<dbReference type="AlphaFoldDB" id="A0A168EL42"/>
<dbReference type="Proteomes" id="UP000076858">
    <property type="component" value="Unassembled WGS sequence"/>
</dbReference>
<sequence>MDGKRQKRRNSSGRANLLKCSLPDAVLLAVLTYKKRSKIILFSNYDTI</sequence>
<comment type="caution">
    <text evidence="1">The sequence shown here is derived from an EMBL/GenBank/DDBJ whole genome shotgun (WGS) entry which is preliminary data.</text>
</comment>
<name>A0A168EL42_9CRUS</name>
<reference evidence="1 2" key="1">
    <citation type="submission" date="2016-03" db="EMBL/GenBank/DDBJ databases">
        <title>EvidentialGene: Evidence-directed Construction of Genes on Genomes.</title>
        <authorList>
            <person name="Gilbert D.G."/>
            <person name="Choi J.-H."/>
            <person name="Mockaitis K."/>
            <person name="Colbourne J."/>
            <person name="Pfrender M."/>
        </authorList>
    </citation>
    <scope>NUCLEOTIDE SEQUENCE [LARGE SCALE GENOMIC DNA]</scope>
    <source>
        <strain evidence="1 2">Xinb3</strain>
        <tissue evidence="1">Complete organism</tissue>
    </source>
</reference>
<organism evidence="1 2">
    <name type="scientific">Daphnia magna</name>
    <dbReference type="NCBI Taxonomy" id="35525"/>
    <lineage>
        <taxon>Eukaryota</taxon>
        <taxon>Metazoa</taxon>
        <taxon>Ecdysozoa</taxon>
        <taxon>Arthropoda</taxon>
        <taxon>Crustacea</taxon>
        <taxon>Branchiopoda</taxon>
        <taxon>Diplostraca</taxon>
        <taxon>Cladocera</taxon>
        <taxon>Anomopoda</taxon>
        <taxon>Daphniidae</taxon>
        <taxon>Daphnia</taxon>
    </lineage>
</organism>
<evidence type="ECO:0000313" key="2">
    <source>
        <dbReference type="Proteomes" id="UP000076858"/>
    </source>
</evidence>
<dbReference type="EMBL" id="LRGB01011467">
    <property type="protein sequence ID" value="KZS00159.1"/>
    <property type="molecule type" value="Genomic_DNA"/>
</dbReference>
<gene>
    <name evidence="1" type="ORF">APZ42_003667</name>
</gene>